<accession>A0A2S6HPR8</accession>
<dbReference type="PANTHER" id="PTHR30143:SF0">
    <property type="entry name" value="2-KETO-4-PENTENOATE HYDRATASE"/>
    <property type="match status" value="1"/>
</dbReference>
<name>A0A2S6HPR8_9FIRM</name>
<dbReference type="AlphaFoldDB" id="A0A2S6HPR8"/>
<dbReference type="RefSeq" id="WP_104438006.1">
    <property type="nucleotide sequence ID" value="NZ_PTJA01000009.1"/>
</dbReference>
<reference evidence="3 4" key="1">
    <citation type="submission" date="2018-02" db="EMBL/GenBank/DDBJ databases">
        <title>Genomic Encyclopedia of Archaeal and Bacterial Type Strains, Phase II (KMG-II): from individual species to whole genera.</title>
        <authorList>
            <person name="Goeker M."/>
        </authorList>
    </citation>
    <scope>NUCLEOTIDE SEQUENCE [LARGE SCALE GENOMIC DNA]</scope>
    <source>
        <strain evidence="3 4">DSM 3808</strain>
    </source>
</reference>
<proteinExistence type="predicted"/>
<evidence type="ECO:0000313" key="4">
    <source>
        <dbReference type="Proteomes" id="UP000237749"/>
    </source>
</evidence>
<comment type="caution">
    <text evidence="3">The sequence shown here is derived from an EMBL/GenBank/DDBJ whole genome shotgun (WGS) entry which is preliminary data.</text>
</comment>
<dbReference type="GO" id="GO:0005737">
    <property type="term" value="C:cytoplasm"/>
    <property type="evidence" value="ECO:0007669"/>
    <property type="project" value="TreeGrafter"/>
</dbReference>
<evidence type="ECO:0000313" key="3">
    <source>
        <dbReference type="EMBL" id="PPK79583.1"/>
    </source>
</evidence>
<feature type="domain" description="Fumarylacetoacetase-like C-terminal" evidence="2">
    <location>
        <begin position="78"/>
        <end position="255"/>
    </location>
</feature>
<sequence>MEEKIIKFADDLFKAQVNGIPILPLTQTDPSLSVPDAYAIQLENVKRQLSLGQVVSGKKIGLTSEGIQKQLGVNEPDYGHLFKSMEYSLEVPFDRLLQPKIEAEVAFILKEDLQGGKVTPEDVLRATDYVVCAFEIVDSRVADWKIKLPDTIADNASSGCYVLGKKKVFLNQVDLSAVKMELYKNGEELVGKGTGAAVLGNPIYSVAWLANCLWNYGVVLKKGEVILSGAFSAAPKAERGDVFEAHFSTLGSVKASFI</sequence>
<dbReference type="Gene3D" id="3.90.850.10">
    <property type="entry name" value="Fumarylacetoacetase-like, C-terminal domain"/>
    <property type="match status" value="1"/>
</dbReference>
<gene>
    <name evidence="3" type="ORF">BXY41_10961</name>
</gene>
<organism evidence="3 4">
    <name type="scientific">Lacrimispora xylanisolvens</name>
    <dbReference type="NCBI Taxonomy" id="384636"/>
    <lineage>
        <taxon>Bacteria</taxon>
        <taxon>Bacillati</taxon>
        <taxon>Bacillota</taxon>
        <taxon>Clostridia</taxon>
        <taxon>Lachnospirales</taxon>
        <taxon>Lachnospiraceae</taxon>
        <taxon>Lacrimispora</taxon>
    </lineage>
</organism>
<evidence type="ECO:0000256" key="1">
    <source>
        <dbReference type="ARBA" id="ARBA00023239"/>
    </source>
</evidence>
<keyword evidence="4" id="KW-1185">Reference proteome</keyword>
<dbReference type="EMBL" id="PTJA01000009">
    <property type="protein sequence ID" value="PPK79583.1"/>
    <property type="molecule type" value="Genomic_DNA"/>
</dbReference>
<keyword evidence="1" id="KW-0456">Lyase</keyword>
<dbReference type="InterPro" id="IPR050772">
    <property type="entry name" value="Hydratase-Decarb/MhpD_sf"/>
</dbReference>
<protein>
    <submittedName>
        <fullName evidence="3">2-keto-4-pentenoate hydratase</fullName>
    </submittedName>
</protein>
<dbReference type="InterPro" id="IPR011234">
    <property type="entry name" value="Fumarylacetoacetase-like_C"/>
</dbReference>
<evidence type="ECO:0000259" key="2">
    <source>
        <dbReference type="Pfam" id="PF01557"/>
    </source>
</evidence>
<dbReference type="InterPro" id="IPR036663">
    <property type="entry name" value="Fumarylacetoacetase_C_sf"/>
</dbReference>
<dbReference type="PANTHER" id="PTHR30143">
    <property type="entry name" value="ACID HYDRATASE"/>
    <property type="match status" value="1"/>
</dbReference>
<dbReference type="Proteomes" id="UP000237749">
    <property type="component" value="Unassembled WGS sequence"/>
</dbReference>
<dbReference type="Pfam" id="PF01557">
    <property type="entry name" value="FAA_hydrolase"/>
    <property type="match status" value="1"/>
</dbReference>
<dbReference type="GO" id="GO:0008684">
    <property type="term" value="F:2-oxopent-4-enoate hydratase activity"/>
    <property type="evidence" value="ECO:0007669"/>
    <property type="project" value="TreeGrafter"/>
</dbReference>
<dbReference type="SUPFAM" id="SSF56529">
    <property type="entry name" value="FAH"/>
    <property type="match status" value="1"/>
</dbReference>
<dbReference type="OrthoDB" id="9792137at2"/>